<dbReference type="InterPro" id="IPR003777">
    <property type="entry name" value="XdhC_CoxI"/>
</dbReference>
<dbReference type="PANTHER" id="PTHR30388">
    <property type="entry name" value="ALDEHYDE OXIDOREDUCTASE MOLYBDENUM COFACTOR ASSEMBLY PROTEIN"/>
    <property type="match status" value="1"/>
</dbReference>
<evidence type="ECO:0000259" key="2">
    <source>
        <dbReference type="Pfam" id="PF02625"/>
    </source>
</evidence>
<name>A0ABS7ZT30_9GAMM</name>
<comment type="caution">
    <text evidence="4">The sequence shown here is derived from an EMBL/GenBank/DDBJ whole genome shotgun (WGS) entry which is preliminary data.</text>
</comment>
<dbReference type="InterPro" id="IPR027051">
    <property type="entry name" value="XdhC_Rossmann_dom"/>
</dbReference>
<dbReference type="PANTHER" id="PTHR30388:SF6">
    <property type="entry name" value="XANTHINE DEHYDROGENASE SUBUNIT A-RELATED"/>
    <property type="match status" value="1"/>
</dbReference>
<protein>
    <submittedName>
        <fullName evidence="4">Xanthine dehydrogenase accessory protein XdhC</fullName>
    </submittedName>
</protein>
<dbReference type="InterPro" id="IPR052698">
    <property type="entry name" value="MoCofactor_Util/Proc"/>
</dbReference>
<dbReference type="RefSeq" id="WP_225676207.1">
    <property type="nucleotide sequence ID" value="NZ_JAEDAH010000093.1"/>
</dbReference>
<sequence>MKFSRWFDAIQLCEQKGESYVIATVMGSAGSVPRDPGAKMVITADDQFDTVGGGQLEFQLVNKARELLLHNRAQAGMLHRFENMPLAAKAGQCCGGSVTVLLEAFIKVSCPLVVFGAGHVAKALMQILGGLPRQVIWVDNRAEQFPAEDELAANIRCQLLENPVSIIEQLPAGSELLIVTHNHQLDYELLQQALRRDDFAFVGCIGSATKNERFRMRLQHEGYGEDELARLTMPVGLPQVAGKLPMEVAVSIAAQLLSYPSVQDGPATSAADASAANRKGLNWRQIKETLQASADSTEPAPASDAAHE</sequence>
<dbReference type="Gene3D" id="3.40.50.720">
    <property type="entry name" value="NAD(P)-binding Rossmann-like Domain"/>
    <property type="match status" value="1"/>
</dbReference>
<keyword evidence="5" id="KW-1185">Reference proteome</keyword>
<gene>
    <name evidence="4" type="primary">xdhC</name>
    <name evidence="4" type="ORF">I9W95_14620</name>
</gene>
<feature type="domain" description="XdhC- CoxI" evidence="2">
    <location>
        <begin position="15"/>
        <end position="79"/>
    </location>
</feature>
<dbReference type="InterPro" id="IPR014308">
    <property type="entry name" value="Xanthine_DH_XdhC"/>
</dbReference>
<feature type="region of interest" description="Disordered" evidence="1">
    <location>
        <begin position="286"/>
        <end position="308"/>
    </location>
</feature>
<dbReference type="Pfam" id="PF02625">
    <property type="entry name" value="XdhC_CoxI"/>
    <property type="match status" value="1"/>
</dbReference>
<dbReference type="Pfam" id="PF13478">
    <property type="entry name" value="XdhC_C"/>
    <property type="match status" value="1"/>
</dbReference>
<evidence type="ECO:0000313" key="4">
    <source>
        <dbReference type="EMBL" id="MCA6064844.1"/>
    </source>
</evidence>
<organism evidence="4 5">
    <name type="scientific">Thalassolituus marinus</name>
    <dbReference type="NCBI Taxonomy" id="671053"/>
    <lineage>
        <taxon>Bacteria</taxon>
        <taxon>Pseudomonadati</taxon>
        <taxon>Pseudomonadota</taxon>
        <taxon>Gammaproteobacteria</taxon>
        <taxon>Oceanospirillales</taxon>
        <taxon>Oceanospirillaceae</taxon>
        <taxon>Thalassolituus</taxon>
    </lineage>
</organism>
<evidence type="ECO:0000259" key="3">
    <source>
        <dbReference type="Pfam" id="PF13478"/>
    </source>
</evidence>
<dbReference type="EMBL" id="JAEDAH010000093">
    <property type="protein sequence ID" value="MCA6064844.1"/>
    <property type="molecule type" value="Genomic_DNA"/>
</dbReference>
<reference evidence="4 5" key="1">
    <citation type="submission" date="2020-12" db="EMBL/GenBank/DDBJ databases">
        <title>Novel Thalassolituus-related marine hydrocarbonoclastic bacteria mediated algae-derived hydrocarbons mineralization in twilight zone of the northern South China Sea.</title>
        <authorList>
            <person name="Dong C."/>
        </authorList>
    </citation>
    <scope>NUCLEOTIDE SEQUENCE [LARGE SCALE GENOMIC DNA]</scope>
    <source>
        <strain evidence="4 5">IMCC1826</strain>
    </source>
</reference>
<feature type="domain" description="XdhC Rossmann" evidence="3">
    <location>
        <begin position="112"/>
        <end position="256"/>
    </location>
</feature>
<proteinExistence type="predicted"/>
<accession>A0ABS7ZT30</accession>
<dbReference type="NCBIfam" id="TIGR02964">
    <property type="entry name" value="xanthine_xdhC"/>
    <property type="match status" value="1"/>
</dbReference>
<evidence type="ECO:0000313" key="5">
    <source>
        <dbReference type="Proteomes" id="UP000714380"/>
    </source>
</evidence>
<evidence type="ECO:0000256" key="1">
    <source>
        <dbReference type="SAM" id="MobiDB-lite"/>
    </source>
</evidence>
<dbReference type="Proteomes" id="UP000714380">
    <property type="component" value="Unassembled WGS sequence"/>
</dbReference>